<dbReference type="Gene3D" id="3.30.70.100">
    <property type="match status" value="1"/>
</dbReference>
<dbReference type="Pfam" id="PF03992">
    <property type="entry name" value="ABM"/>
    <property type="match status" value="1"/>
</dbReference>
<dbReference type="EMBL" id="FRFD01000004">
    <property type="protein sequence ID" value="SHO47677.1"/>
    <property type="molecule type" value="Genomic_DNA"/>
</dbReference>
<dbReference type="InterPro" id="IPR007138">
    <property type="entry name" value="ABM_dom"/>
</dbReference>
<keyword evidence="3" id="KW-1185">Reference proteome</keyword>
<keyword evidence="2" id="KW-0560">Oxidoreductase</keyword>
<dbReference type="SUPFAM" id="SSF54909">
    <property type="entry name" value="Dimeric alpha+beta barrel"/>
    <property type="match status" value="1"/>
</dbReference>
<accession>A0A1M7Y5I6</accession>
<dbReference type="AlphaFoldDB" id="A0A1M7Y5I6"/>
<dbReference type="RefSeq" id="WP_084558551.1">
    <property type="nucleotide sequence ID" value="NZ_FRFD01000004.1"/>
</dbReference>
<feature type="domain" description="ABM" evidence="1">
    <location>
        <begin position="130"/>
        <end position="222"/>
    </location>
</feature>
<reference evidence="2 3" key="1">
    <citation type="submission" date="2016-12" db="EMBL/GenBank/DDBJ databases">
        <authorList>
            <person name="Song W.-J."/>
            <person name="Kurnit D.M."/>
        </authorList>
    </citation>
    <scope>NUCLEOTIDE SEQUENCE [LARGE SCALE GENOMIC DNA]</scope>
    <source>
        <strain evidence="2 3">DSM 12503</strain>
    </source>
</reference>
<keyword evidence="2" id="KW-0503">Monooxygenase</keyword>
<evidence type="ECO:0000313" key="2">
    <source>
        <dbReference type="EMBL" id="SHO47677.1"/>
    </source>
</evidence>
<dbReference type="GO" id="GO:0004497">
    <property type="term" value="F:monooxygenase activity"/>
    <property type="evidence" value="ECO:0007669"/>
    <property type="project" value="UniProtKB-KW"/>
</dbReference>
<evidence type="ECO:0000313" key="3">
    <source>
        <dbReference type="Proteomes" id="UP000184612"/>
    </source>
</evidence>
<dbReference type="OrthoDB" id="2607649at2"/>
<dbReference type="InterPro" id="IPR011008">
    <property type="entry name" value="Dimeric_a/b-barrel"/>
</dbReference>
<sequence>MREFDTEVCNVRYIEEDNVVLLTWKRFACGDDYRRPTTFAWELLKEKAGSRFVVDARNGFEDEKEDAEWGFSVLLPGMAQTTCKMVCFIMNEVNEIEEEMDMWTKEFGRYFAVAKATDYKNALERINRLLLVNARYHIRSGKREEFYSKIEEQGIMKASRGEPGNYKYDYYLPKNSYDDLCLMEIWTNEQTQKLHGLTEHYQKLTALKQEYVETVEIQKYWITEA</sequence>
<dbReference type="Proteomes" id="UP000184612">
    <property type="component" value="Unassembled WGS sequence"/>
</dbReference>
<dbReference type="STRING" id="1121345.SAMN02745217_01619"/>
<evidence type="ECO:0000259" key="1">
    <source>
        <dbReference type="PROSITE" id="PS51725"/>
    </source>
</evidence>
<protein>
    <submittedName>
        <fullName evidence="2">Quinol monooxygenase YgiN</fullName>
    </submittedName>
</protein>
<proteinExistence type="predicted"/>
<dbReference type="PROSITE" id="PS51725">
    <property type="entry name" value="ABM"/>
    <property type="match status" value="1"/>
</dbReference>
<gene>
    <name evidence="2" type="ORF">SAMN02745217_01619</name>
</gene>
<name>A0A1M7Y5I6_9FIRM</name>
<organism evidence="2 3">
    <name type="scientific">Anaerocolumna xylanovorans DSM 12503</name>
    <dbReference type="NCBI Taxonomy" id="1121345"/>
    <lineage>
        <taxon>Bacteria</taxon>
        <taxon>Bacillati</taxon>
        <taxon>Bacillota</taxon>
        <taxon>Clostridia</taxon>
        <taxon>Lachnospirales</taxon>
        <taxon>Lachnospiraceae</taxon>
        <taxon>Anaerocolumna</taxon>
    </lineage>
</organism>